<evidence type="ECO:0000313" key="2">
    <source>
        <dbReference type="Proteomes" id="UP001177021"/>
    </source>
</evidence>
<dbReference type="Proteomes" id="UP001177021">
    <property type="component" value="Unassembled WGS sequence"/>
</dbReference>
<accession>A0ACB0JVJ2</accession>
<gene>
    <name evidence="1" type="ORF">MILVUS5_LOCUS16302</name>
</gene>
<dbReference type="EMBL" id="CASHSV030000109">
    <property type="protein sequence ID" value="CAJ2647864.1"/>
    <property type="molecule type" value="Genomic_DNA"/>
</dbReference>
<organism evidence="1 2">
    <name type="scientific">Trifolium pratense</name>
    <name type="common">Red clover</name>
    <dbReference type="NCBI Taxonomy" id="57577"/>
    <lineage>
        <taxon>Eukaryota</taxon>
        <taxon>Viridiplantae</taxon>
        <taxon>Streptophyta</taxon>
        <taxon>Embryophyta</taxon>
        <taxon>Tracheophyta</taxon>
        <taxon>Spermatophyta</taxon>
        <taxon>Magnoliopsida</taxon>
        <taxon>eudicotyledons</taxon>
        <taxon>Gunneridae</taxon>
        <taxon>Pentapetalae</taxon>
        <taxon>rosids</taxon>
        <taxon>fabids</taxon>
        <taxon>Fabales</taxon>
        <taxon>Fabaceae</taxon>
        <taxon>Papilionoideae</taxon>
        <taxon>50 kb inversion clade</taxon>
        <taxon>NPAAA clade</taxon>
        <taxon>Hologalegina</taxon>
        <taxon>IRL clade</taxon>
        <taxon>Trifolieae</taxon>
        <taxon>Trifolium</taxon>
    </lineage>
</organism>
<evidence type="ECO:0000313" key="1">
    <source>
        <dbReference type="EMBL" id="CAJ2647864.1"/>
    </source>
</evidence>
<name>A0ACB0JVJ2_TRIPR</name>
<proteinExistence type="predicted"/>
<protein>
    <submittedName>
        <fullName evidence="1">Uncharacterized protein</fullName>
    </submittedName>
</protein>
<keyword evidence="2" id="KW-1185">Reference proteome</keyword>
<reference evidence="1" key="1">
    <citation type="submission" date="2023-10" db="EMBL/GenBank/DDBJ databases">
        <authorList>
            <person name="Rodriguez Cubillos JULIANA M."/>
            <person name="De Vega J."/>
        </authorList>
    </citation>
    <scope>NUCLEOTIDE SEQUENCE</scope>
</reference>
<comment type="caution">
    <text evidence="1">The sequence shown here is derived from an EMBL/GenBank/DDBJ whole genome shotgun (WGS) entry which is preliminary data.</text>
</comment>
<sequence length="94" mass="11186">MHYKEIKLYYIFTLKENNMVETLKFIFTMILFFLLFLVPMKASGGKPFSHPFKAYIDCKTNEDCPESVNEHYTIICIDYKCETIRIFPLSGLIW</sequence>